<comment type="caution">
    <text evidence="2">The sequence shown here is derived from an EMBL/GenBank/DDBJ whole genome shotgun (WGS) entry which is preliminary data.</text>
</comment>
<proteinExistence type="predicted"/>
<feature type="signal peptide" evidence="1">
    <location>
        <begin position="1"/>
        <end position="27"/>
    </location>
</feature>
<organism evidence="2 3">
    <name type="scientific">Nocardia uniformis</name>
    <dbReference type="NCBI Taxonomy" id="53432"/>
    <lineage>
        <taxon>Bacteria</taxon>
        <taxon>Bacillati</taxon>
        <taxon>Actinomycetota</taxon>
        <taxon>Actinomycetes</taxon>
        <taxon>Mycobacteriales</taxon>
        <taxon>Nocardiaceae</taxon>
        <taxon>Nocardia</taxon>
    </lineage>
</organism>
<dbReference type="RefSeq" id="WP_157553599.1">
    <property type="nucleotide sequence ID" value="NZ_JABELX010000031.1"/>
</dbReference>
<feature type="chain" id="PRO_5032836237" evidence="1">
    <location>
        <begin position="28"/>
        <end position="110"/>
    </location>
</feature>
<keyword evidence="3" id="KW-1185">Reference proteome</keyword>
<gene>
    <name evidence="2" type="ORF">HLB23_39735</name>
</gene>
<sequence length="110" mass="11715">MKLTLRIAILMAAVSACGTLGMQAASATPPIPTPEPGGVIRLDIAPGEWWSCNAASLQPPFYQVSPGIYQYSLGPNPIYMRFTPGADVWTTCHGTGAPFIYYGPIVKAGW</sequence>
<dbReference type="AlphaFoldDB" id="A0A849CI76"/>
<dbReference type="PROSITE" id="PS51257">
    <property type="entry name" value="PROKAR_LIPOPROTEIN"/>
    <property type="match status" value="1"/>
</dbReference>
<protein>
    <submittedName>
        <fullName evidence="2">Uncharacterized protein</fullName>
    </submittedName>
</protein>
<evidence type="ECO:0000313" key="3">
    <source>
        <dbReference type="Proteomes" id="UP000586827"/>
    </source>
</evidence>
<dbReference type="EMBL" id="JABELX010000031">
    <property type="protein sequence ID" value="NNH75919.1"/>
    <property type="molecule type" value="Genomic_DNA"/>
</dbReference>
<evidence type="ECO:0000256" key="1">
    <source>
        <dbReference type="SAM" id="SignalP"/>
    </source>
</evidence>
<name>A0A849CI76_9NOCA</name>
<evidence type="ECO:0000313" key="2">
    <source>
        <dbReference type="EMBL" id="NNH75919.1"/>
    </source>
</evidence>
<accession>A0A849CI76</accession>
<keyword evidence="1" id="KW-0732">Signal</keyword>
<dbReference type="Proteomes" id="UP000586827">
    <property type="component" value="Unassembled WGS sequence"/>
</dbReference>
<reference evidence="2 3" key="1">
    <citation type="submission" date="2020-05" db="EMBL/GenBank/DDBJ databases">
        <title>MicrobeNet Type strains.</title>
        <authorList>
            <person name="Nicholson A.C."/>
        </authorList>
    </citation>
    <scope>NUCLEOTIDE SEQUENCE [LARGE SCALE GENOMIC DNA]</scope>
    <source>
        <strain evidence="2 3">JCM 3224</strain>
    </source>
</reference>